<dbReference type="InterPro" id="IPR007630">
    <property type="entry name" value="RNA_pol_sigma70_r4"/>
</dbReference>
<dbReference type="GO" id="GO:0006352">
    <property type="term" value="P:DNA-templated transcription initiation"/>
    <property type="evidence" value="ECO:0007669"/>
    <property type="project" value="InterPro"/>
</dbReference>
<dbReference type="SMART" id="SM00530">
    <property type="entry name" value="HTH_XRE"/>
    <property type="match status" value="1"/>
</dbReference>
<dbReference type="PROSITE" id="PS50943">
    <property type="entry name" value="HTH_CROC1"/>
    <property type="match status" value="1"/>
</dbReference>
<dbReference type="InterPro" id="IPR001387">
    <property type="entry name" value="Cro/C1-type_HTH"/>
</dbReference>
<evidence type="ECO:0000259" key="1">
    <source>
        <dbReference type="PROSITE" id="PS50943"/>
    </source>
</evidence>
<comment type="caution">
    <text evidence="2">The sequence shown here is derived from an EMBL/GenBank/DDBJ whole genome shotgun (WGS) entry which is preliminary data.</text>
</comment>
<dbReference type="Pfam" id="PF04545">
    <property type="entry name" value="Sigma70_r4"/>
    <property type="match status" value="1"/>
</dbReference>
<dbReference type="SUPFAM" id="SSF47413">
    <property type="entry name" value="lambda repressor-like DNA-binding domains"/>
    <property type="match status" value="1"/>
</dbReference>
<dbReference type="CDD" id="cd00093">
    <property type="entry name" value="HTH_XRE"/>
    <property type="match status" value="1"/>
</dbReference>
<feature type="domain" description="HTH cro/C1-type" evidence="1">
    <location>
        <begin position="5"/>
        <end position="34"/>
    </location>
</feature>
<keyword evidence="3" id="KW-1185">Reference proteome</keyword>
<dbReference type="Proteomes" id="UP000092668">
    <property type="component" value="Unassembled WGS sequence"/>
</dbReference>
<dbReference type="EMBL" id="LFOE01000030">
    <property type="protein sequence ID" value="OBY30503.1"/>
    <property type="molecule type" value="Genomic_DNA"/>
</dbReference>
<accession>A0A1B8SCN9</accession>
<protein>
    <submittedName>
        <fullName evidence="2">DNA-binding protein</fullName>
    </submittedName>
</protein>
<reference evidence="2 3" key="1">
    <citation type="submission" date="2015-06" db="EMBL/GenBank/DDBJ databases">
        <title>Genome sequence of Mycobacterium kumamotonense strain Roo.</title>
        <authorList>
            <person name="Greninger A.L."/>
            <person name="Cunningham G."/>
            <person name="Miller S."/>
        </authorList>
    </citation>
    <scope>NUCLEOTIDE SEQUENCE [LARGE SCALE GENOMIC DNA]</scope>
    <source>
        <strain evidence="2 3">Roo</strain>
    </source>
</reference>
<dbReference type="AlphaFoldDB" id="A0A1B8SCN9"/>
<dbReference type="PATRIC" id="fig|354243.3.peg.3583"/>
<dbReference type="GO" id="GO:0003700">
    <property type="term" value="F:DNA-binding transcription factor activity"/>
    <property type="evidence" value="ECO:0007669"/>
    <property type="project" value="InterPro"/>
</dbReference>
<gene>
    <name evidence="2" type="ORF">ACT18_17330</name>
</gene>
<keyword evidence="2" id="KW-0238">DNA-binding</keyword>
<organism evidence="2 3">
    <name type="scientific">Mycolicibacter kumamotonensis</name>
    <dbReference type="NCBI Taxonomy" id="354243"/>
    <lineage>
        <taxon>Bacteria</taxon>
        <taxon>Bacillati</taxon>
        <taxon>Actinomycetota</taxon>
        <taxon>Actinomycetes</taxon>
        <taxon>Mycobacteriales</taxon>
        <taxon>Mycobacteriaceae</taxon>
        <taxon>Mycolicibacter</taxon>
    </lineage>
</organism>
<proteinExistence type="predicted"/>
<dbReference type="OrthoDB" id="129597at2"/>
<dbReference type="Gene3D" id="1.10.260.40">
    <property type="entry name" value="lambda repressor-like DNA-binding domains"/>
    <property type="match status" value="1"/>
</dbReference>
<dbReference type="InterPro" id="IPR010982">
    <property type="entry name" value="Lambda_DNA-bd_dom_sf"/>
</dbReference>
<evidence type="ECO:0000313" key="3">
    <source>
        <dbReference type="Proteomes" id="UP000092668"/>
    </source>
</evidence>
<sequence length="75" mass="8111">MVIELARIRREAGVTQAEMAARLDITQGSVSQLEHRGDMLLSTLSEYLAALGAAARITVTIGDRTFEHNLTGGQQ</sequence>
<evidence type="ECO:0000313" key="2">
    <source>
        <dbReference type="EMBL" id="OBY30503.1"/>
    </source>
</evidence>
<name>A0A1B8SCN9_9MYCO</name>
<dbReference type="GO" id="GO:0003677">
    <property type="term" value="F:DNA binding"/>
    <property type="evidence" value="ECO:0007669"/>
    <property type="project" value="UniProtKB-KW"/>
</dbReference>